<dbReference type="RefSeq" id="WP_047846348.1">
    <property type="nucleotide sequence ID" value="NZ_AEJF01000068.1"/>
</dbReference>
<dbReference type="GO" id="GO:0005737">
    <property type="term" value="C:cytoplasm"/>
    <property type="evidence" value="ECO:0007669"/>
    <property type="project" value="TreeGrafter"/>
</dbReference>
<dbReference type="PANTHER" id="PTHR13847:SF287">
    <property type="entry name" value="FAD-DEPENDENT OXIDOREDUCTASE DOMAIN-CONTAINING PROTEIN 1"/>
    <property type="match status" value="1"/>
</dbReference>
<sequence length="553" mass="59212">VALACGTLAGHAAADALGLPEPSVSTSVPSRNSARRALIRATRFQQALWTLFEAPPIRVASLPRETVVCRCEEVTHGELLDQITSGHDTLASIKRRTRLGMGRCQGRNCAATCAKLVEELTGRKRDVMHFLAPRVPIRPVPLAALAFEKPEWGGHRKAVTPNVARPVNEPKLIDQQTDVLVIGGGVMGACLSYFLSRAGREVLVVDRDDLNLQASGGNAGSLHVQLLSFDFGNKARAGGMPAASTLVLGPASVRLWQMLEAASGEDLEIRLTGGLMVADSEAGMRFLERKIALERSFGIEAELLDTRALLSLSPNLAPTLLGAEFCPMEGKINPLRATYAVMRLATAQGARFQRATNVTAIARERDGFVVDTSRGRIRARTLVNAAGAWAKEIGAMLGVHVPVAGAPLQMIATEPAPKLVNHLIAHADRHLSLKQTETGGLLIGGGWTAAFDPARRINHAMRESIEGNVWVASHVLPALKGLHMVRAWAGMNIDIDGAPILGPVERVPGFYNAVTSNGYTLAPIVSQLVADLILERPAELDVTPFLIDRFALA</sequence>
<dbReference type="GO" id="GO:0016491">
    <property type="term" value="F:oxidoreductase activity"/>
    <property type="evidence" value="ECO:0007669"/>
    <property type="project" value="UniProtKB-KW"/>
</dbReference>
<keyword evidence="5" id="KW-1185">Reference proteome</keyword>
<dbReference type="EMBL" id="AEJF01000068">
    <property type="protein sequence ID" value="KLU26536.1"/>
    <property type="molecule type" value="Genomic_DNA"/>
</dbReference>
<dbReference type="Pfam" id="PF04324">
    <property type="entry name" value="Fer2_BFD"/>
    <property type="match status" value="1"/>
</dbReference>
<feature type="domain" description="FAD dependent oxidoreductase" evidence="2">
    <location>
        <begin position="178"/>
        <end position="532"/>
    </location>
</feature>
<name>A0A0J1D1J3_9BURK</name>
<dbReference type="Gene3D" id="3.30.9.10">
    <property type="entry name" value="D-Amino Acid Oxidase, subunit A, domain 2"/>
    <property type="match status" value="1"/>
</dbReference>
<feature type="domain" description="BFD-like [2Fe-2S]-binding" evidence="3">
    <location>
        <begin position="67"/>
        <end position="119"/>
    </location>
</feature>
<evidence type="ECO:0000259" key="3">
    <source>
        <dbReference type="Pfam" id="PF04324"/>
    </source>
</evidence>
<protein>
    <submittedName>
        <fullName evidence="4">FAD-dependent oxidoreductase</fullName>
    </submittedName>
</protein>
<dbReference type="Pfam" id="PF01266">
    <property type="entry name" value="DAO"/>
    <property type="match status" value="1"/>
</dbReference>
<evidence type="ECO:0000256" key="1">
    <source>
        <dbReference type="ARBA" id="ARBA00023002"/>
    </source>
</evidence>
<dbReference type="PATRIC" id="fig|908627.4.peg.2077"/>
<reference evidence="4 5" key="1">
    <citation type="journal article" date="2015" name="Genome Announc.">
        <title>Draft Genome Sequence of Burkholderia sp. Strain PML1(12), an Ectomycorrhizosphere-Inhabiting Bacterium with Effective Mineral-Weathering Ability.</title>
        <authorList>
            <person name="Uroz S."/>
            <person name="Oger P."/>
        </authorList>
    </citation>
    <scope>NUCLEOTIDE SEQUENCE [LARGE SCALE GENOMIC DNA]</scope>
    <source>
        <strain evidence="5">PML1(12)</strain>
    </source>
</reference>
<feature type="non-terminal residue" evidence="4">
    <location>
        <position position="1"/>
    </location>
</feature>
<dbReference type="PANTHER" id="PTHR13847">
    <property type="entry name" value="SARCOSINE DEHYDROGENASE-RELATED"/>
    <property type="match status" value="1"/>
</dbReference>
<dbReference type="InterPro" id="IPR007419">
    <property type="entry name" value="BFD-like_2Fe2S-bd_dom"/>
</dbReference>
<evidence type="ECO:0000313" key="4">
    <source>
        <dbReference type="EMBL" id="KLU26536.1"/>
    </source>
</evidence>
<accession>A0A0J1D1J3</accession>
<dbReference type="InterPro" id="IPR036188">
    <property type="entry name" value="FAD/NAD-bd_sf"/>
</dbReference>
<dbReference type="InterPro" id="IPR041854">
    <property type="entry name" value="BFD-like_2Fe2S-bd_dom_sf"/>
</dbReference>
<gene>
    <name evidence="4" type="ORF">EOS_09395</name>
</gene>
<dbReference type="AlphaFoldDB" id="A0A0J1D1J3"/>
<dbReference type="SUPFAM" id="SSF51905">
    <property type="entry name" value="FAD/NAD(P)-binding domain"/>
    <property type="match status" value="1"/>
</dbReference>
<dbReference type="CDD" id="cd19946">
    <property type="entry name" value="GlpA-like_Fer2_BFD-like"/>
    <property type="match status" value="1"/>
</dbReference>
<dbReference type="Gene3D" id="3.50.50.60">
    <property type="entry name" value="FAD/NAD(P)-binding domain"/>
    <property type="match status" value="1"/>
</dbReference>
<evidence type="ECO:0000259" key="2">
    <source>
        <dbReference type="Pfam" id="PF01266"/>
    </source>
</evidence>
<proteinExistence type="predicted"/>
<dbReference type="OrthoDB" id="9801699at2"/>
<dbReference type="Proteomes" id="UP000035963">
    <property type="component" value="Unassembled WGS sequence"/>
</dbReference>
<dbReference type="InterPro" id="IPR006076">
    <property type="entry name" value="FAD-dep_OxRdtase"/>
</dbReference>
<comment type="caution">
    <text evidence="4">The sequence shown here is derived from an EMBL/GenBank/DDBJ whole genome shotgun (WGS) entry which is preliminary data.</text>
</comment>
<organism evidence="4 5">
    <name type="scientific">Caballeronia mineralivorans PML1(12)</name>
    <dbReference type="NCBI Taxonomy" id="908627"/>
    <lineage>
        <taxon>Bacteria</taxon>
        <taxon>Pseudomonadati</taxon>
        <taxon>Pseudomonadota</taxon>
        <taxon>Betaproteobacteria</taxon>
        <taxon>Burkholderiales</taxon>
        <taxon>Burkholderiaceae</taxon>
        <taxon>Caballeronia</taxon>
    </lineage>
</organism>
<keyword evidence="1" id="KW-0560">Oxidoreductase</keyword>
<evidence type="ECO:0000313" key="5">
    <source>
        <dbReference type="Proteomes" id="UP000035963"/>
    </source>
</evidence>
<dbReference type="Gene3D" id="1.10.10.1100">
    <property type="entry name" value="BFD-like [2Fe-2S]-binding domain"/>
    <property type="match status" value="1"/>
</dbReference>